<dbReference type="Pfam" id="PF13460">
    <property type="entry name" value="NAD_binding_10"/>
    <property type="match status" value="1"/>
</dbReference>
<dbReference type="PANTHER" id="PTHR43162">
    <property type="match status" value="1"/>
</dbReference>
<accession>A0A917X6Z8</accession>
<feature type="domain" description="NAD(P)-binding" evidence="1">
    <location>
        <begin position="8"/>
        <end position="188"/>
    </location>
</feature>
<comment type="caution">
    <text evidence="2">The sequence shown here is derived from an EMBL/GenBank/DDBJ whole genome shotgun (WGS) entry which is preliminary data.</text>
</comment>
<dbReference type="InterPro" id="IPR051604">
    <property type="entry name" value="Ergot_Alk_Oxidoreductase"/>
</dbReference>
<evidence type="ECO:0000313" key="3">
    <source>
        <dbReference type="Proteomes" id="UP000642070"/>
    </source>
</evidence>
<dbReference type="Gene3D" id="3.90.25.10">
    <property type="entry name" value="UDP-galactose 4-epimerase, domain 1"/>
    <property type="match status" value="1"/>
</dbReference>
<sequence>MIVVTTPTGNIGRQVVDLLLAAGAPVRVIARDPSSLPPAVRASAVVGSHGDPSVVRAAFEDADAVLWIAPPGFRALSLHDVYAGFTAPACAAFTDGLVGRVVAVSALGRGTRWASDAGLVTASLAMDDAIMATGVPYRSLALPSFMDNVLRQANPIATEGRCTGVLDPDRRLPLAATRDIAAVAAALLLDGSWTGQSDHPVLGPEDLSHADLAKIMSEVVDRPVEYAQVTADAFRTTLLSRGASPAVADGTTAMMVAKNAGLDNGVSRTPEWTTPTSFREWCESALLPAVQSA</sequence>
<dbReference type="Gene3D" id="3.40.50.720">
    <property type="entry name" value="NAD(P)-binding Rossmann-like Domain"/>
    <property type="match status" value="1"/>
</dbReference>
<dbReference type="PANTHER" id="PTHR43162:SF1">
    <property type="entry name" value="PRESTALK A DIFFERENTIATION PROTEIN A"/>
    <property type="match status" value="1"/>
</dbReference>
<dbReference type="EMBL" id="BMPI01000079">
    <property type="protein sequence ID" value="GGM79074.1"/>
    <property type="molecule type" value="Genomic_DNA"/>
</dbReference>
<dbReference type="RefSeq" id="WP_190256735.1">
    <property type="nucleotide sequence ID" value="NZ_BMPI01000079.1"/>
</dbReference>
<proteinExistence type="predicted"/>
<name>A0A917X6Z8_9ACTN</name>
<dbReference type="Proteomes" id="UP000642070">
    <property type="component" value="Unassembled WGS sequence"/>
</dbReference>
<dbReference type="AlphaFoldDB" id="A0A917X6Z8"/>
<protein>
    <submittedName>
        <fullName evidence="2">NmrA family transcriptional regulator</fullName>
    </submittedName>
</protein>
<evidence type="ECO:0000313" key="2">
    <source>
        <dbReference type="EMBL" id="GGM79074.1"/>
    </source>
</evidence>
<dbReference type="SUPFAM" id="SSF51735">
    <property type="entry name" value="NAD(P)-binding Rossmann-fold domains"/>
    <property type="match status" value="1"/>
</dbReference>
<evidence type="ECO:0000259" key="1">
    <source>
        <dbReference type="Pfam" id="PF13460"/>
    </source>
</evidence>
<gene>
    <name evidence="2" type="ORF">GCM10007977_095770</name>
</gene>
<reference evidence="2" key="1">
    <citation type="journal article" date="2014" name="Int. J. Syst. Evol. Microbiol.">
        <title>Complete genome sequence of Corynebacterium casei LMG S-19264T (=DSM 44701T), isolated from a smear-ripened cheese.</title>
        <authorList>
            <consortium name="US DOE Joint Genome Institute (JGI-PGF)"/>
            <person name="Walter F."/>
            <person name="Albersmeier A."/>
            <person name="Kalinowski J."/>
            <person name="Ruckert C."/>
        </authorList>
    </citation>
    <scope>NUCLEOTIDE SEQUENCE</scope>
    <source>
        <strain evidence="2">JCM 19831</strain>
    </source>
</reference>
<dbReference type="InterPro" id="IPR016040">
    <property type="entry name" value="NAD(P)-bd_dom"/>
</dbReference>
<keyword evidence="3" id="KW-1185">Reference proteome</keyword>
<reference evidence="2" key="2">
    <citation type="submission" date="2020-09" db="EMBL/GenBank/DDBJ databases">
        <authorList>
            <person name="Sun Q."/>
            <person name="Ohkuma M."/>
        </authorList>
    </citation>
    <scope>NUCLEOTIDE SEQUENCE</scope>
    <source>
        <strain evidence="2">JCM 19831</strain>
    </source>
</reference>
<dbReference type="InterPro" id="IPR036291">
    <property type="entry name" value="NAD(P)-bd_dom_sf"/>
</dbReference>
<organism evidence="2 3">
    <name type="scientific">Dactylosporangium sucinum</name>
    <dbReference type="NCBI Taxonomy" id="1424081"/>
    <lineage>
        <taxon>Bacteria</taxon>
        <taxon>Bacillati</taxon>
        <taxon>Actinomycetota</taxon>
        <taxon>Actinomycetes</taxon>
        <taxon>Micromonosporales</taxon>
        <taxon>Micromonosporaceae</taxon>
        <taxon>Dactylosporangium</taxon>
    </lineage>
</organism>